<sequence>MRSALILITSILVAVAFLTSACNTMQGAGQDMHASGKKLEDSVEKNKPKKGCGCH</sequence>
<evidence type="ECO:0000256" key="2">
    <source>
        <dbReference type="SAM" id="SignalP"/>
    </source>
</evidence>
<feature type="region of interest" description="Disordered" evidence="1">
    <location>
        <begin position="27"/>
        <end position="55"/>
    </location>
</feature>
<proteinExistence type="predicted"/>
<evidence type="ECO:0000313" key="3">
    <source>
        <dbReference type="EMBL" id="CEO17027.1"/>
    </source>
</evidence>
<organism evidence="3 4">
    <name type="scientific">Rickettsia monacensis</name>
    <dbReference type="NCBI Taxonomy" id="109232"/>
    <lineage>
        <taxon>Bacteria</taxon>
        <taxon>Pseudomonadati</taxon>
        <taxon>Pseudomonadota</taxon>
        <taxon>Alphaproteobacteria</taxon>
        <taxon>Rickettsiales</taxon>
        <taxon>Rickettsiaceae</taxon>
        <taxon>Rickettsieae</taxon>
        <taxon>Rickettsia</taxon>
        <taxon>spotted fever group</taxon>
    </lineage>
</organism>
<dbReference type="RefSeq" id="WP_023507526.1">
    <property type="nucleotide sequence ID" value="NZ_LN794217.1"/>
</dbReference>
<dbReference type="HOGENOM" id="CLU_193827_0_0_5"/>
<feature type="signal peptide" evidence="2">
    <location>
        <begin position="1"/>
        <end position="21"/>
    </location>
</feature>
<evidence type="ECO:0000256" key="1">
    <source>
        <dbReference type="SAM" id="MobiDB-lite"/>
    </source>
</evidence>
<dbReference type="EMBL" id="LN794217">
    <property type="protein sequence ID" value="CEO17027.1"/>
    <property type="molecule type" value="Genomic_DNA"/>
</dbReference>
<gene>
    <name evidence="3" type="ORF">RMONA_03145</name>
</gene>
<dbReference type="Proteomes" id="UP000018149">
    <property type="component" value="Chromosome I"/>
</dbReference>
<feature type="chain" id="PRO_5002133324" description="Entericidin B membrane lipoprotein" evidence="2">
    <location>
        <begin position="22"/>
        <end position="55"/>
    </location>
</feature>
<accession>A0A0B7IYK7</accession>
<keyword evidence="2" id="KW-0732">Signal</keyword>
<feature type="compositionally biased region" description="Basic and acidic residues" evidence="1">
    <location>
        <begin position="37"/>
        <end position="46"/>
    </location>
</feature>
<evidence type="ECO:0000313" key="4">
    <source>
        <dbReference type="Proteomes" id="UP000018149"/>
    </source>
</evidence>
<reference evidence="3 4" key="1">
    <citation type="submission" date="2015-01" db="EMBL/GenBank/DDBJ databases">
        <title>Draft genome sequence of Rickettsia monacensis strain IrR/Munich.</title>
        <authorList>
            <person name="Felsheim R.F."/>
            <person name="Johnson S.L."/>
            <person name="Kurtti T.J."/>
            <person name="Munderloh U.G."/>
        </authorList>
    </citation>
    <scope>NUCLEOTIDE SEQUENCE [LARGE SCALE GENOMIC DNA]</scope>
    <source>
        <strain evidence="3 4">IrR/Munich</strain>
    </source>
</reference>
<name>A0A0B7IYK7_9RICK</name>
<dbReference type="KEGG" id="rmc:RMONA_03145"/>
<reference evidence="4" key="2">
    <citation type="submission" date="2015-01" db="EMBL/GenBank/DDBJ databases">
        <authorList>
            <person name="Felsheim R."/>
        </authorList>
    </citation>
    <scope>NUCLEOTIDE SEQUENCE [LARGE SCALE GENOMIC DNA]</scope>
    <source>
        <strain evidence="4">IrR/Munich</strain>
    </source>
</reference>
<dbReference type="PROSITE" id="PS51257">
    <property type="entry name" value="PROKAR_LIPOPROTEIN"/>
    <property type="match status" value="1"/>
</dbReference>
<dbReference type="AlphaFoldDB" id="A0A0B7IYK7"/>
<evidence type="ECO:0008006" key="5">
    <source>
        <dbReference type="Google" id="ProtNLM"/>
    </source>
</evidence>
<protein>
    <recommendedName>
        <fullName evidence="5">Entericidin B membrane lipoprotein</fullName>
    </recommendedName>
</protein>
<keyword evidence="4" id="KW-1185">Reference proteome</keyword>